<evidence type="ECO:0000256" key="1">
    <source>
        <dbReference type="SAM" id="MobiDB-lite"/>
    </source>
</evidence>
<name>A0AAE0NXQ4_9PEZI</name>
<keyword evidence="4" id="KW-1185">Reference proteome</keyword>
<feature type="compositionally biased region" description="Polar residues" evidence="1">
    <location>
        <begin position="332"/>
        <end position="344"/>
    </location>
</feature>
<reference evidence="3" key="2">
    <citation type="submission" date="2023-06" db="EMBL/GenBank/DDBJ databases">
        <authorList>
            <consortium name="Lawrence Berkeley National Laboratory"/>
            <person name="Haridas S."/>
            <person name="Hensen N."/>
            <person name="Bonometti L."/>
            <person name="Westerberg I."/>
            <person name="Brannstrom I.O."/>
            <person name="Guillou S."/>
            <person name="Cros-Aarteil S."/>
            <person name="Calhoun S."/>
            <person name="Kuo A."/>
            <person name="Mondo S."/>
            <person name="Pangilinan J."/>
            <person name="Riley R."/>
            <person name="LaButti K."/>
            <person name="Andreopoulos B."/>
            <person name="Lipzen A."/>
            <person name="Chen C."/>
            <person name="Yanf M."/>
            <person name="Daum C."/>
            <person name="Ng V."/>
            <person name="Clum A."/>
            <person name="Steindorff A."/>
            <person name="Ohm R."/>
            <person name="Martin F."/>
            <person name="Silar P."/>
            <person name="Natvig D."/>
            <person name="Lalanne C."/>
            <person name="Gautier V."/>
            <person name="Ament-velasquez S.L."/>
            <person name="Kruys A."/>
            <person name="Hutchinson M.I."/>
            <person name="Powell A.J."/>
            <person name="Barry K."/>
            <person name="Miller A.N."/>
            <person name="Grigoriev I.V."/>
            <person name="Debuchy R."/>
            <person name="Gladieux P."/>
            <person name="Thoren M.H."/>
            <person name="Johannesson H."/>
        </authorList>
    </citation>
    <scope>NUCLEOTIDE SEQUENCE</scope>
    <source>
        <strain evidence="3">CBS 232.78</strain>
    </source>
</reference>
<feature type="compositionally biased region" description="Low complexity" evidence="1">
    <location>
        <begin position="297"/>
        <end position="308"/>
    </location>
</feature>
<dbReference type="EMBL" id="JAULSW010000002">
    <property type="protein sequence ID" value="KAK3389718.1"/>
    <property type="molecule type" value="Genomic_DNA"/>
</dbReference>
<evidence type="ECO:0000313" key="4">
    <source>
        <dbReference type="Proteomes" id="UP001285441"/>
    </source>
</evidence>
<feature type="region of interest" description="Disordered" evidence="1">
    <location>
        <begin position="169"/>
        <end position="203"/>
    </location>
</feature>
<keyword evidence="2" id="KW-0472">Membrane</keyword>
<feature type="transmembrane region" description="Helical" evidence="2">
    <location>
        <begin position="46"/>
        <end position="69"/>
    </location>
</feature>
<feature type="region of interest" description="Disordered" evidence="1">
    <location>
        <begin position="257"/>
        <end position="448"/>
    </location>
</feature>
<keyword evidence="2" id="KW-0812">Transmembrane</keyword>
<accession>A0AAE0NXQ4</accession>
<feature type="compositionally biased region" description="Low complexity" evidence="1">
    <location>
        <begin position="346"/>
        <end position="374"/>
    </location>
</feature>
<evidence type="ECO:0000313" key="3">
    <source>
        <dbReference type="EMBL" id="KAK3389718.1"/>
    </source>
</evidence>
<protein>
    <submittedName>
        <fullName evidence="3">Uncharacterized protein</fullName>
    </submittedName>
</protein>
<gene>
    <name evidence="3" type="ORF">B0H63DRAFT_103299</name>
</gene>
<proteinExistence type="predicted"/>
<organism evidence="3 4">
    <name type="scientific">Podospora didyma</name>
    <dbReference type="NCBI Taxonomy" id="330526"/>
    <lineage>
        <taxon>Eukaryota</taxon>
        <taxon>Fungi</taxon>
        <taxon>Dikarya</taxon>
        <taxon>Ascomycota</taxon>
        <taxon>Pezizomycotina</taxon>
        <taxon>Sordariomycetes</taxon>
        <taxon>Sordariomycetidae</taxon>
        <taxon>Sordariales</taxon>
        <taxon>Podosporaceae</taxon>
        <taxon>Podospora</taxon>
    </lineage>
</organism>
<feature type="compositionally biased region" description="Low complexity" evidence="1">
    <location>
        <begin position="274"/>
        <end position="283"/>
    </location>
</feature>
<keyword evidence="2" id="KW-1133">Transmembrane helix</keyword>
<feature type="compositionally biased region" description="Low complexity" evidence="1">
    <location>
        <begin position="170"/>
        <end position="189"/>
    </location>
</feature>
<sequence>MAESLQRHPRLSLSGQTNLDKWHPMPLSVSRSRDNRRREHHGVKMVYAWSGNVTTAVVMISLVVCFSWIPVLIALSLYQHGSHRFRAYFERKGWVAPVKPDVEVARQQKAPEIRKPRPVVHPRRGLGLERSPSTRTYNSLASYEPLRRWDTASSWDPIRRWDSNLTIAEPPSSRPRNNSVRSNFSRPSSIRSVAGGNFRPHPQAGVIQVPARSRRPSVNSAYSNQGVAYQVDNAYYDTTPLPAQSLNLVSAGYAKSISGRSQHDSDSSGRYGKPGSSRSPTDSDSPDGHATPIILRSSHGSDSPGSFSKPRSRSQSRVETRVESPADYSRPISRSQHSTDSPTHFSKPGSRSQSQQGSDSPRNFSNPRSRSQSRVVDSAGGLEAKSISGRSRQDSDASGGYAKSILSPSRQSSDRDSPGDSGHSGRGGKSLDISRSPPEEEADVPYFQQAYFHEPRGSRQVLALPQIPRMPPPRRASLHARTAQRPAWLDTPYAM</sequence>
<feature type="region of interest" description="Disordered" evidence="1">
    <location>
        <begin position="1"/>
        <end position="36"/>
    </location>
</feature>
<feature type="region of interest" description="Disordered" evidence="1">
    <location>
        <begin position="466"/>
        <end position="495"/>
    </location>
</feature>
<evidence type="ECO:0000256" key="2">
    <source>
        <dbReference type="SAM" id="Phobius"/>
    </source>
</evidence>
<dbReference type="Proteomes" id="UP001285441">
    <property type="component" value="Unassembled WGS sequence"/>
</dbReference>
<dbReference type="AlphaFoldDB" id="A0AAE0NXQ4"/>
<reference evidence="3" key="1">
    <citation type="journal article" date="2023" name="Mol. Phylogenet. Evol.">
        <title>Genome-scale phylogeny and comparative genomics of the fungal order Sordariales.</title>
        <authorList>
            <person name="Hensen N."/>
            <person name="Bonometti L."/>
            <person name="Westerberg I."/>
            <person name="Brannstrom I.O."/>
            <person name="Guillou S."/>
            <person name="Cros-Aarteil S."/>
            <person name="Calhoun S."/>
            <person name="Haridas S."/>
            <person name="Kuo A."/>
            <person name="Mondo S."/>
            <person name="Pangilinan J."/>
            <person name="Riley R."/>
            <person name="LaButti K."/>
            <person name="Andreopoulos B."/>
            <person name="Lipzen A."/>
            <person name="Chen C."/>
            <person name="Yan M."/>
            <person name="Daum C."/>
            <person name="Ng V."/>
            <person name="Clum A."/>
            <person name="Steindorff A."/>
            <person name="Ohm R.A."/>
            <person name="Martin F."/>
            <person name="Silar P."/>
            <person name="Natvig D.O."/>
            <person name="Lalanne C."/>
            <person name="Gautier V."/>
            <person name="Ament-Velasquez S.L."/>
            <person name="Kruys A."/>
            <person name="Hutchinson M.I."/>
            <person name="Powell A.J."/>
            <person name="Barry K."/>
            <person name="Miller A.N."/>
            <person name="Grigoriev I.V."/>
            <person name="Debuchy R."/>
            <person name="Gladieux P."/>
            <person name="Hiltunen Thoren M."/>
            <person name="Johannesson H."/>
        </authorList>
    </citation>
    <scope>NUCLEOTIDE SEQUENCE</scope>
    <source>
        <strain evidence="3">CBS 232.78</strain>
    </source>
</reference>
<comment type="caution">
    <text evidence="3">The sequence shown here is derived from an EMBL/GenBank/DDBJ whole genome shotgun (WGS) entry which is preliminary data.</text>
</comment>